<dbReference type="PROSITE" id="PS51114">
    <property type="entry name" value="FBA"/>
    <property type="match status" value="1"/>
</dbReference>
<dbReference type="RefSeq" id="XP_066065943.1">
    <property type="nucleotide sequence ID" value="XM_066209846.1"/>
</dbReference>
<evidence type="ECO:0000313" key="2">
    <source>
        <dbReference type="Proteomes" id="UP000094043"/>
    </source>
</evidence>
<dbReference type="EMBL" id="CP143784">
    <property type="protein sequence ID" value="WVN85242.1"/>
    <property type="molecule type" value="Genomic_DNA"/>
</dbReference>
<sequence length="433" mass="49637">MPLPDPGAAGFTPLLLKHVQQHPNLKGWSVNPSLFSILLLVLIVNKGGLIVDVEEYGRNEILQVVQAMVQSIFGLSTGYISLGRSTHTEELPWKLFRHDPLIFSRGPRHSPKLAHTPSRRTATVKGWNQRFADSETETSYHNLDQARLDLPDVLIVTGLENAPSTVQMKINEYLRKKQIEVWIDPVGEDGERRTRTWRFNPLIIWIRQKTTKVPCWVIDHFGCNTSLHPSVISLPPRDLRLGAIVPKSYISILALLLPFTYIHPPLSIHISNLFSAVNGHPALHSTLTQRAVRTFPDFVRAHRLLLGGFDLPEDFETRLYEKHFGTKDSSQKGKETMSNWINEFCLRTDWAGEVPDIRDLLKKNLGEEDIENWYATLFNVEGVWKVCMAHRVRQRQEREEVMWLMTGSLAEETKKKDIDGREDRILNEILQTV</sequence>
<evidence type="ECO:0000313" key="1">
    <source>
        <dbReference type="EMBL" id="WVN85242.1"/>
    </source>
</evidence>
<organism evidence="1 2">
    <name type="scientific">Cryptococcus depauperatus CBS 7841</name>
    <dbReference type="NCBI Taxonomy" id="1295531"/>
    <lineage>
        <taxon>Eukaryota</taxon>
        <taxon>Fungi</taxon>
        <taxon>Dikarya</taxon>
        <taxon>Basidiomycota</taxon>
        <taxon>Agaricomycotina</taxon>
        <taxon>Tremellomycetes</taxon>
        <taxon>Tremellales</taxon>
        <taxon>Cryptococcaceae</taxon>
        <taxon>Cryptococcus</taxon>
    </lineage>
</organism>
<dbReference type="KEGG" id="cdep:91084603"/>
<dbReference type="VEuPathDB" id="FungiDB:L203_05742"/>
<keyword evidence="2" id="KW-1185">Reference proteome</keyword>
<reference evidence="1" key="2">
    <citation type="journal article" date="2022" name="Elife">
        <title>Obligate sexual reproduction of a homothallic fungus closely related to the Cryptococcus pathogenic species complex.</title>
        <authorList>
            <person name="Passer A.R."/>
            <person name="Clancey S.A."/>
            <person name="Shea T."/>
            <person name="David-Palma M."/>
            <person name="Averette A.F."/>
            <person name="Boekhout T."/>
            <person name="Porcel B.M."/>
            <person name="Nowrousian M."/>
            <person name="Cuomo C.A."/>
            <person name="Sun S."/>
            <person name="Heitman J."/>
            <person name="Coelho M.A."/>
        </authorList>
    </citation>
    <scope>NUCLEOTIDE SEQUENCE</scope>
    <source>
        <strain evidence="1">CBS 7841</strain>
    </source>
</reference>
<name>A0A1E3HZQ7_9TREE</name>
<gene>
    <name evidence="1" type="ORF">L203_100387</name>
</gene>
<dbReference type="InterPro" id="IPR007397">
    <property type="entry name" value="F-box-assoc_dom"/>
</dbReference>
<dbReference type="Proteomes" id="UP000094043">
    <property type="component" value="Chromosome 1"/>
</dbReference>
<protein>
    <submittedName>
        <fullName evidence="1">Uncharacterized protein</fullName>
    </submittedName>
</protein>
<dbReference type="OrthoDB" id="5582146at2759"/>
<reference evidence="1" key="3">
    <citation type="submission" date="2024-01" db="EMBL/GenBank/DDBJ databases">
        <authorList>
            <person name="Coelho M.A."/>
            <person name="David-Palma M."/>
            <person name="Shea T."/>
            <person name="Sun S."/>
            <person name="Cuomo C.A."/>
            <person name="Heitman J."/>
        </authorList>
    </citation>
    <scope>NUCLEOTIDE SEQUENCE</scope>
    <source>
        <strain evidence="1">CBS 7841</strain>
    </source>
</reference>
<proteinExistence type="predicted"/>
<dbReference type="AlphaFoldDB" id="A0A1E3HZQ7"/>
<dbReference type="GeneID" id="91084603"/>
<accession>A0A1E3HZQ7</accession>
<reference evidence="1" key="1">
    <citation type="submission" date="2016-06" db="EMBL/GenBank/DDBJ databases">
        <authorList>
            <person name="Cuomo C."/>
            <person name="Litvintseva A."/>
            <person name="Heitman J."/>
            <person name="Chen Y."/>
            <person name="Sun S."/>
            <person name="Springer D."/>
            <person name="Dromer F."/>
            <person name="Young S."/>
            <person name="Zeng Q."/>
            <person name="Chapman S."/>
            <person name="Gujja S."/>
            <person name="Saif S."/>
            <person name="Birren B."/>
        </authorList>
    </citation>
    <scope>NUCLEOTIDE SEQUENCE</scope>
    <source>
        <strain evidence="1">CBS 7841</strain>
    </source>
</reference>